<gene>
    <name evidence="1" type="ORF">BaRGS_00026637</name>
</gene>
<accession>A0ABD0K514</accession>
<keyword evidence="2" id="KW-1185">Reference proteome</keyword>
<evidence type="ECO:0000313" key="1">
    <source>
        <dbReference type="EMBL" id="KAK7482172.1"/>
    </source>
</evidence>
<name>A0ABD0K514_9CAEN</name>
<dbReference type="EMBL" id="JACVVK020000250">
    <property type="protein sequence ID" value="KAK7482172.1"/>
    <property type="molecule type" value="Genomic_DNA"/>
</dbReference>
<reference evidence="1 2" key="1">
    <citation type="journal article" date="2023" name="Sci. Data">
        <title>Genome assembly of the Korean intertidal mud-creeper Batillaria attramentaria.</title>
        <authorList>
            <person name="Patra A.K."/>
            <person name="Ho P.T."/>
            <person name="Jun S."/>
            <person name="Lee S.J."/>
            <person name="Kim Y."/>
            <person name="Won Y.J."/>
        </authorList>
    </citation>
    <scope>NUCLEOTIDE SEQUENCE [LARGE SCALE GENOMIC DNA]</scope>
    <source>
        <strain evidence="1">Wonlab-2016</strain>
    </source>
</reference>
<evidence type="ECO:0000313" key="2">
    <source>
        <dbReference type="Proteomes" id="UP001519460"/>
    </source>
</evidence>
<comment type="caution">
    <text evidence="1">The sequence shown here is derived from an EMBL/GenBank/DDBJ whole genome shotgun (WGS) entry which is preliminary data.</text>
</comment>
<proteinExistence type="predicted"/>
<dbReference type="Proteomes" id="UP001519460">
    <property type="component" value="Unassembled WGS sequence"/>
</dbReference>
<dbReference type="AlphaFoldDB" id="A0ABD0K514"/>
<organism evidence="1 2">
    <name type="scientific">Batillaria attramentaria</name>
    <dbReference type="NCBI Taxonomy" id="370345"/>
    <lineage>
        <taxon>Eukaryota</taxon>
        <taxon>Metazoa</taxon>
        <taxon>Spiralia</taxon>
        <taxon>Lophotrochozoa</taxon>
        <taxon>Mollusca</taxon>
        <taxon>Gastropoda</taxon>
        <taxon>Caenogastropoda</taxon>
        <taxon>Sorbeoconcha</taxon>
        <taxon>Cerithioidea</taxon>
        <taxon>Batillariidae</taxon>
        <taxon>Batillaria</taxon>
    </lineage>
</organism>
<sequence>MSACKTDYRQSRSWLLRRWNKRYRAVGVLQQCVKRGCKERVRPVVKGRKVQSVCACVRDQLKREITSESASARSSIISVVSLDRSAGLLMYIIKGFVL</sequence>
<protein>
    <submittedName>
        <fullName evidence="1">Uncharacterized protein</fullName>
    </submittedName>
</protein>